<proteinExistence type="predicted"/>
<reference evidence="1 2" key="1">
    <citation type="submission" date="2019-05" db="EMBL/GenBank/DDBJ databases">
        <title>Another draft genome of Portunus trituberculatus and its Hox gene families provides insights of decapod evolution.</title>
        <authorList>
            <person name="Jeong J.-H."/>
            <person name="Song I."/>
            <person name="Kim S."/>
            <person name="Choi T."/>
            <person name="Kim D."/>
            <person name="Ryu S."/>
            <person name="Kim W."/>
        </authorList>
    </citation>
    <scope>NUCLEOTIDE SEQUENCE [LARGE SCALE GENOMIC DNA]</scope>
    <source>
        <tissue evidence="1">Muscle</tissue>
    </source>
</reference>
<keyword evidence="2" id="KW-1185">Reference proteome</keyword>
<dbReference type="AlphaFoldDB" id="A0A5B7K8C6"/>
<sequence>MLEMILSGRRNREHKKRSSVPWSLSCQSFQKTFLYVPAAALLVVTRGGLFTTGIRLPPVALV</sequence>
<dbReference type="Proteomes" id="UP000324222">
    <property type="component" value="Unassembled WGS sequence"/>
</dbReference>
<organism evidence="1 2">
    <name type="scientific">Portunus trituberculatus</name>
    <name type="common">Swimming crab</name>
    <name type="synonym">Neptunus trituberculatus</name>
    <dbReference type="NCBI Taxonomy" id="210409"/>
    <lineage>
        <taxon>Eukaryota</taxon>
        <taxon>Metazoa</taxon>
        <taxon>Ecdysozoa</taxon>
        <taxon>Arthropoda</taxon>
        <taxon>Crustacea</taxon>
        <taxon>Multicrustacea</taxon>
        <taxon>Malacostraca</taxon>
        <taxon>Eumalacostraca</taxon>
        <taxon>Eucarida</taxon>
        <taxon>Decapoda</taxon>
        <taxon>Pleocyemata</taxon>
        <taxon>Brachyura</taxon>
        <taxon>Eubrachyura</taxon>
        <taxon>Portunoidea</taxon>
        <taxon>Portunidae</taxon>
        <taxon>Portuninae</taxon>
        <taxon>Portunus</taxon>
    </lineage>
</organism>
<accession>A0A5B7K8C6</accession>
<comment type="caution">
    <text evidence="1">The sequence shown here is derived from an EMBL/GenBank/DDBJ whole genome shotgun (WGS) entry which is preliminary data.</text>
</comment>
<evidence type="ECO:0000313" key="1">
    <source>
        <dbReference type="EMBL" id="MPD00975.1"/>
    </source>
</evidence>
<evidence type="ECO:0000313" key="2">
    <source>
        <dbReference type="Proteomes" id="UP000324222"/>
    </source>
</evidence>
<protein>
    <submittedName>
        <fullName evidence="1">Uncharacterized protein</fullName>
    </submittedName>
</protein>
<dbReference type="EMBL" id="VSRR010125197">
    <property type="protein sequence ID" value="MPD00975.1"/>
    <property type="molecule type" value="Genomic_DNA"/>
</dbReference>
<name>A0A5B7K8C6_PORTR</name>
<gene>
    <name evidence="1" type="ORF">E2C01_096483</name>
</gene>